<sequence>MSFPSNIAQRSWHLIDASNQVVGRLATQIAPLLKGKHKPTFRPNADCGDNVVVINAEKVKFTGKKLHQKLYHWHTNYPGGLRSRRAGDQLARQPTKVLRSAVLGMLTKNKLRHSYMEKRLHIYPGGEHPFGEEVGEVVLPRVPSPGRRGDFHFGLKELGFNSVKK</sequence>
<protein>
    <recommendedName>
        <fullName evidence="6">50S ribosomal protein L13</fullName>
    </recommendedName>
</protein>
<dbReference type="SUPFAM" id="SSF52161">
    <property type="entry name" value="Ribosomal protein L13"/>
    <property type="match status" value="1"/>
</dbReference>
<dbReference type="InterPro" id="IPR005823">
    <property type="entry name" value="Ribosomal_uL13_bac-type"/>
</dbReference>
<dbReference type="GO" id="GO:0006412">
    <property type="term" value="P:translation"/>
    <property type="evidence" value="ECO:0007669"/>
    <property type="project" value="InterPro"/>
</dbReference>
<dbReference type="Pfam" id="PF00572">
    <property type="entry name" value="Ribosomal_L13"/>
    <property type="match status" value="1"/>
</dbReference>
<accession>A0A9W7A609</accession>
<dbReference type="EMBL" id="BRXW01000512">
    <property type="protein sequence ID" value="GMH61990.1"/>
    <property type="molecule type" value="Genomic_DNA"/>
</dbReference>
<dbReference type="GO" id="GO:0003735">
    <property type="term" value="F:structural constituent of ribosome"/>
    <property type="evidence" value="ECO:0007669"/>
    <property type="project" value="InterPro"/>
</dbReference>
<keyword evidence="3" id="KW-0687">Ribonucleoprotein</keyword>
<dbReference type="AlphaFoldDB" id="A0A9W7A609"/>
<dbReference type="PANTHER" id="PTHR11545">
    <property type="entry name" value="RIBOSOMAL PROTEIN L13"/>
    <property type="match status" value="1"/>
</dbReference>
<dbReference type="CDD" id="cd00392">
    <property type="entry name" value="Ribosomal_L13"/>
    <property type="match status" value="1"/>
</dbReference>
<dbReference type="InterPro" id="IPR005822">
    <property type="entry name" value="Ribosomal_uL13"/>
</dbReference>
<dbReference type="InterPro" id="IPR036899">
    <property type="entry name" value="Ribosomal_uL13_sf"/>
</dbReference>
<keyword evidence="5" id="KW-1185">Reference proteome</keyword>
<reference evidence="5" key="1">
    <citation type="journal article" date="2023" name="Commun. Biol.">
        <title>Genome analysis of Parmales, the sister group of diatoms, reveals the evolutionary specialization of diatoms from phago-mixotrophs to photoautotrophs.</title>
        <authorList>
            <person name="Ban H."/>
            <person name="Sato S."/>
            <person name="Yoshikawa S."/>
            <person name="Yamada K."/>
            <person name="Nakamura Y."/>
            <person name="Ichinomiya M."/>
            <person name="Sato N."/>
            <person name="Blanc-Mathieu R."/>
            <person name="Endo H."/>
            <person name="Kuwata A."/>
            <person name="Ogata H."/>
        </authorList>
    </citation>
    <scope>NUCLEOTIDE SEQUENCE [LARGE SCALE GENOMIC DNA]</scope>
    <source>
        <strain evidence="5">NIES 3700</strain>
    </source>
</reference>
<dbReference type="OrthoDB" id="274622at2759"/>
<dbReference type="PANTHER" id="PTHR11545:SF2">
    <property type="entry name" value="LARGE RIBOSOMAL SUBUNIT PROTEIN UL13M"/>
    <property type="match status" value="1"/>
</dbReference>
<gene>
    <name evidence="4" type="ORF">TrLO_g9152</name>
</gene>
<organism evidence="4 5">
    <name type="scientific">Triparma laevis f. longispina</name>
    <dbReference type="NCBI Taxonomy" id="1714387"/>
    <lineage>
        <taxon>Eukaryota</taxon>
        <taxon>Sar</taxon>
        <taxon>Stramenopiles</taxon>
        <taxon>Ochrophyta</taxon>
        <taxon>Bolidophyceae</taxon>
        <taxon>Parmales</taxon>
        <taxon>Triparmaceae</taxon>
        <taxon>Triparma</taxon>
    </lineage>
</organism>
<evidence type="ECO:0008006" key="6">
    <source>
        <dbReference type="Google" id="ProtNLM"/>
    </source>
</evidence>
<evidence type="ECO:0000313" key="4">
    <source>
        <dbReference type="EMBL" id="GMH61990.1"/>
    </source>
</evidence>
<evidence type="ECO:0000256" key="3">
    <source>
        <dbReference type="ARBA" id="ARBA00023274"/>
    </source>
</evidence>
<dbReference type="HAMAP" id="MF_01366">
    <property type="entry name" value="Ribosomal_uL13"/>
    <property type="match status" value="1"/>
</dbReference>
<dbReference type="GO" id="GO:0003729">
    <property type="term" value="F:mRNA binding"/>
    <property type="evidence" value="ECO:0007669"/>
    <property type="project" value="TreeGrafter"/>
</dbReference>
<evidence type="ECO:0000256" key="1">
    <source>
        <dbReference type="ARBA" id="ARBA00006227"/>
    </source>
</evidence>
<name>A0A9W7A609_9STRA</name>
<dbReference type="GO" id="GO:0017148">
    <property type="term" value="P:negative regulation of translation"/>
    <property type="evidence" value="ECO:0007669"/>
    <property type="project" value="TreeGrafter"/>
</dbReference>
<comment type="similarity">
    <text evidence="1">Belongs to the universal ribosomal protein uL13 family.</text>
</comment>
<dbReference type="GO" id="GO:0005762">
    <property type="term" value="C:mitochondrial large ribosomal subunit"/>
    <property type="evidence" value="ECO:0007669"/>
    <property type="project" value="TreeGrafter"/>
</dbReference>
<evidence type="ECO:0000256" key="2">
    <source>
        <dbReference type="ARBA" id="ARBA00022980"/>
    </source>
</evidence>
<dbReference type="Gene3D" id="3.90.1180.10">
    <property type="entry name" value="Ribosomal protein L13"/>
    <property type="match status" value="1"/>
</dbReference>
<evidence type="ECO:0000313" key="5">
    <source>
        <dbReference type="Proteomes" id="UP001165122"/>
    </source>
</evidence>
<comment type="caution">
    <text evidence="4">The sequence shown here is derived from an EMBL/GenBank/DDBJ whole genome shotgun (WGS) entry which is preliminary data.</text>
</comment>
<keyword evidence="2" id="KW-0689">Ribosomal protein</keyword>
<dbReference type="Proteomes" id="UP001165122">
    <property type="component" value="Unassembled WGS sequence"/>
</dbReference>
<dbReference type="NCBIfam" id="TIGR01066">
    <property type="entry name" value="rplM_bact"/>
    <property type="match status" value="1"/>
</dbReference>
<proteinExistence type="inferred from homology"/>